<keyword evidence="1" id="KW-0863">Zinc-finger</keyword>
<dbReference type="GO" id="GO:0003676">
    <property type="term" value="F:nucleic acid binding"/>
    <property type="evidence" value="ECO:0007669"/>
    <property type="project" value="InterPro"/>
</dbReference>
<feature type="compositionally biased region" description="Basic and acidic residues" evidence="2">
    <location>
        <begin position="82"/>
        <end position="99"/>
    </location>
</feature>
<gene>
    <name evidence="4" type="ORF">OKA104_LOCUS40574</name>
</gene>
<dbReference type="GO" id="GO:0008270">
    <property type="term" value="F:zinc ion binding"/>
    <property type="evidence" value="ECO:0007669"/>
    <property type="project" value="UniProtKB-KW"/>
</dbReference>
<feature type="compositionally biased region" description="Polar residues" evidence="2">
    <location>
        <begin position="100"/>
        <end position="110"/>
    </location>
</feature>
<name>A0A820AR77_9BILA</name>
<comment type="caution">
    <text evidence="4">The sequence shown here is derived from an EMBL/GenBank/DDBJ whole genome shotgun (WGS) entry which is preliminary data.</text>
</comment>
<evidence type="ECO:0000256" key="2">
    <source>
        <dbReference type="SAM" id="MobiDB-lite"/>
    </source>
</evidence>
<dbReference type="PROSITE" id="PS50158">
    <property type="entry name" value="ZF_CCHC"/>
    <property type="match status" value="1"/>
</dbReference>
<dbReference type="Pfam" id="PF14223">
    <property type="entry name" value="Retrotran_gag_2"/>
    <property type="match status" value="1"/>
</dbReference>
<dbReference type="AlphaFoldDB" id="A0A820AR77"/>
<dbReference type="Proteomes" id="UP000663881">
    <property type="component" value="Unassembled WGS sequence"/>
</dbReference>
<dbReference type="InterPro" id="IPR001878">
    <property type="entry name" value="Znf_CCHC"/>
</dbReference>
<evidence type="ECO:0000313" key="5">
    <source>
        <dbReference type="Proteomes" id="UP000663881"/>
    </source>
</evidence>
<feature type="region of interest" description="Disordered" evidence="2">
    <location>
        <begin position="163"/>
        <end position="231"/>
    </location>
</feature>
<protein>
    <recommendedName>
        <fullName evidence="3">CCHC-type domain-containing protein</fullName>
    </recommendedName>
</protein>
<keyword evidence="1" id="KW-0479">Metal-binding</keyword>
<dbReference type="InterPro" id="IPR036875">
    <property type="entry name" value="Znf_CCHC_sf"/>
</dbReference>
<dbReference type="SMART" id="SM00343">
    <property type="entry name" value="ZnF_C2HC"/>
    <property type="match status" value="1"/>
</dbReference>
<reference evidence="4" key="1">
    <citation type="submission" date="2021-02" db="EMBL/GenBank/DDBJ databases">
        <authorList>
            <person name="Nowell W R."/>
        </authorList>
    </citation>
    <scope>NUCLEOTIDE SEQUENCE</scope>
</reference>
<evidence type="ECO:0000313" key="4">
    <source>
        <dbReference type="EMBL" id="CAF4193626.1"/>
    </source>
</evidence>
<feature type="region of interest" description="Disordered" evidence="2">
    <location>
        <begin position="82"/>
        <end position="110"/>
    </location>
</feature>
<feature type="compositionally biased region" description="Basic and acidic residues" evidence="2">
    <location>
        <begin position="163"/>
        <end position="177"/>
    </location>
</feature>
<evidence type="ECO:0000259" key="3">
    <source>
        <dbReference type="PROSITE" id="PS50158"/>
    </source>
</evidence>
<feature type="domain" description="CCHC-type" evidence="3">
    <location>
        <begin position="140"/>
        <end position="155"/>
    </location>
</feature>
<proteinExistence type="predicted"/>
<dbReference type="SUPFAM" id="SSF57756">
    <property type="entry name" value="Retrovirus zinc finger-like domains"/>
    <property type="match status" value="1"/>
</dbReference>
<keyword evidence="1" id="KW-0862">Zinc</keyword>
<feature type="compositionally biased region" description="Basic and acidic residues" evidence="2">
    <location>
        <begin position="188"/>
        <end position="202"/>
    </location>
</feature>
<dbReference type="EMBL" id="CAJOAY010008831">
    <property type="protein sequence ID" value="CAF4193626.1"/>
    <property type="molecule type" value="Genomic_DNA"/>
</dbReference>
<feature type="compositionally biased region" description="Acidic residues" evidence="2">
    <location>
        <begin position="178"/>
        <end position="187"/>
    </location>
</feature>
<evidence type="ECO:0000256" key="1">
    <source>
        <dbReference type="PROSITE-ProRule" id="PRU00047"/>
    </source>
</evidence>
<sequence length="231" mass="26020">MRTDEDIRSYQDRVDALVSKPKGLGMEGLTDEMVAKRVLRTVTRKFEPKVSVLEEREDTPSSEQVFDILYCIETKLNQEDEPSAKETTFKSISTHEEASTSKQNGKIHSCNNLGDEELQNFLARNLPRGSGKYKGKLSLKCFSCGKIGHYAKICPYAKNVENKDENGSRKFRTKDCDSSDESDDSSDDDSKSESDNDSEPEKLMFMAMNSTRAPESINFEDEGVGQFESCM</sequence>
<dbReference type="Pfam" id="PF00098">
    <property type="entry name" value="zf-CCHC"/>
    <property type="match status" value="1"/>
</dbReference>
<organism evidence="4 5">
    <name type="scientific">Adineta steineri</name>
    <dbReference type="NCBI Taxonomy" id="433720"/>
    <lineage>
        <taxon>Eukaryota</taxon>
        <taxon>Metazoa</taxon>
        <taxon>Spiralia</taxon>
        <taxon>Gnathifera</taxon>
        <taxon>Rotifera</taxon>
        <taxon>Eurotatoria</taxon>
        <taxon>Bdelloidea</taxon>
        <taxon>Adinetida</taxon>
        <taxon>Adinetidae</taxon>
        <taxon>Adineta</taxon>
    </lineage>
</organism>
<feature type="non-terminal residue" evidence="4">
    <location>
        <position position="231"/>
    </location>
</feature>
<accession>A0A820AR77</accession>